<keyword evidence="5" id="KW-1185">Reference proteome</keyword>
<feature type="domain" description="Solute-binding protein family 3/N-terminal" evidence="3">
    <location>
        <begin position="52"/>
        <end position="272"/>
    </location>
</feature>
<feature type="signal peptide" evidence="2">
    <location>
        <begin position="1"/>
        <end position="21"/>
    </location>
</feature>
<dbReference type="SUPFAM" id="SSF53850">
    <property type="entry name" value="Periplasmic binding protein-like II"/>
    <property type="match status" value="1"/>
</dbReference>
<keyword evidence="1 2" id="KW-0732">Signal</keyword>
<evidence type="ECO:0000256" key="1">
    <source>
        <dbReference type="ARBA" id="ARBA00022729"/>
    </source>
</evidence>
<evidence type="ECO:0000256" key="2">
    <source>
        <dbReference type="SAM" id="SignalP"/>
    </source>
</evidence>
<accession>A0ABX0XXJ0</accession>
<dbReference type="CDD" id="cd13530">
    <property type="entry name" value="PBP2_peptides_like"/>
    <property type="match status" value="1"/>
</dbReference>
<dbReference type="PANTHER" id="PTHR35936:SF17">
    <property type="entry name" value="ARGININE-BINDING EXTRACELLULAR PROTEIN ARTP"/>
    <property type="match status" value="1"/>
</dbReference>
<comment type="caution">
    <text evidence="4">The sequence shown here is derived from an EMBL/GenBank/DDBJ whole genome shotgun (WGS) entry which is preliminary data.</text>
</comment>
<dbReference type="RefSeq" id="WP_167925466.1">
    <property type="nucleotide sequence ID" value="NZ_JAATVY010000007.1"/>
</dbReference>
<dbReference type="EMBL" id="JAATVY010000007">
    <property type="protein sequence ID" value="NJC70556.1"/>
    <property type="molecule type" value="Genomic_DNA"/>
</dbReference>
<evidence type="ECO:0000259" key="3">
    <source>
        <dbReference type="SMART" id="SM00062"/>
    </source>
</evidence>
<dbReference type="Gene3D" id="3.40.190.10">
    <property type="entry name" value="Periplasmic binding protein-like II"/>
    <property type="match status" value="2"/>
</dbReference>
<dbReference type="Pfam" id="PF00497">
    <property type="entry name" value="SBP_bac_3"/>
    <property type="match status" value="1"/>
</dbReference>
<dbReference type="InterPro" id="IPR001638">
    <property type="entry name" value="Solute-binding_3/MltF_N"/>
</dbReference>
<sequence>MSRRSLMLALPAALLLTGGLAACGGGGGSDKSSAADSGCKPAHTFSTLEKGKLTVSVYVSPPYSEQKGTTFGGVDGAIINALAKKECLELKANPVSGAALIASVQSKRADLGVGGVYRTAEREKLLNLSDTMYRDGMALLSKKDVSDLASLKGKTVGVVQGYLWNAELQKALGTDSVKIYQASDGMVNDLANGRLDAGVLTTAEAGYRAAQNKSANLKVTNFAPDPAVPSSQQPGQVVLAETKGNTAMTQAFDEDIKAMIQDGTIGGFLKDNNMSESLAGNA</sequence>
<dbReference type="PROSITE" id="PS51257">
    <property type="entry name" value="PROKAR_LIPOPROTEIN"/>
    <property type="match status" value="1"/>
</dbReference>
<dbReference type="Proteomes" id="UP000722989">
    <property type="component" value="Unassembled WGS sequence"/>
</dbReference>
<evidence type="ECO:0000313" key="4">
    <source>
        <dbReference type="EMBL" id="NJC70556.1"/>
    </source>
</evidence>
<organism evidence="4 5">
    <name type="scientific">Planosporangium thailandense</name>
    <dbReference type="NCBI Taxonomy" id="765197"/>
    <lineage>
        <taxon>Bacteria</taxon>
        <taxon>Bacillati</taxon>
        <taxon>Actinomycetota</taxon>
        <taxon>Actinomycetes</taxon>
        <taxon>Micromonosporales</taxon>
        <taxon>Micromonosporaceae</taxon>
        <taxon>Planosporangium</taxon>
    </lineage>
</organism>
<evidence type="ECO:0000313" key="5">
    <source>
        <dbReference type="Proteomes" id="UP000722989"/>
    </source>
</evidence>
<reference evidence="4 5" key="1">
    <citation type="submission" date="2020-03" db="EMBL/GenBank/DDBJ databases">
        <title>WGS of the type strain of Planosporangium spp.</title>
        <authorList>
            <person name="Thawai C."/>
        </authorList>
    </citation>
    <scope>NUCLEOTIDE SEQUENCE [LARGE SCALE GENOMIC DNA]</scope>
    <source>
        <strain evidence="4 5">TBRC 5610</strain>
    </source>
</reference>
<dbReference type="SMART" id="SM00062">
    <property type="entry name" value="PBPb"/>
    <property type="match status" value="1"/>
</dbReference>
<feature type="chain" id="PRO_5045971449" evidence="2">
    <location>
        <begin position="22"/>
        <end position="282"/>
    </location>
</feature>
<proteinExistence type="predicted"/>
<protein>
    <submittedName>
        <fullName evidence="4">Amino acid ABC transporter substrate-binding protein</fullName>
    </submittedName>
</protein>
<gene>
    <name evidence="4" type="ORF">HC031_12650</name>
</gene>
<name>A0ABX0XXJ0_9ACTN</name>
<dbReference type="PANTHER" id="PTHR35936">
    <property type="entry name" value="MEMBRANE-BOUND LYTIC MUREIN TRANSGLYCOSYLASE F"/>
    <property type="match status" value="1"/>
</dbReference>